<evidence type="ECO:0000256" key="5">
    <source>
        <dbReference type="ARBA" id="ARBA00023136"/>
    </source>
</evidence>
<feature type="transmembrane region" description="Helical" evidence="6">
    <location>
        <begin position="323"/>
        <end position="346"/>
    </location>
</feature>
<reference evidence="9" key="1">
    <citation type="submission" date="2017-08" db="EMBL/GenBank/DDBJ databases">
        <title>A dynamic microbial community with high functional redundancy inhabits the cold, oxic subseafloor aquifer.</title>
        <authorList>
            <person name="Tully B.J."/>
            <person name="Wheat C.G."/>
            <person name="Glazer B.T."/>
            <person name="Huber J.A."/>
        </authorList>
    </citation>
    <scope>NUCLEOTIDE SEQUENCE [LARGE SCALE GENOMIC DNA]</scope>
</reference>
<proteinExistence type="predicted"/>
<feature type="transmembrane region" description="Helical" evidence="6">
    <location>
        <begin position="260"/>
        <end position="280"/>
    </location>
</feature>
<organism evidence="8 9">
    <name type="scientific">SAR86 cluster bacterium</name>
    <dbReference type="NCBI Taxonomy" id="2030880"/>
    <lineage>
        <taxon>Bacteria</taxon>
        <taxon>Pseudomonadati</taxon>
        <taxon>Pseudomonadota</taxon>
        <taxon>Gammaproteobacteria</taxon>
        <taxon>SAR86 cluster</taxon>
    </lineage>
</organism>
<dbReference type="InterPro" id="IPR018461">
    <property type="entry name" value="Na/H_Antiport_NhaC-like_C"/>
</dbReference>
<comment type="caution">
    <text evidence="8">The sequence shown here is derived from an EMBL/GenBank/DDBJ whole genome shotgun (WGS) entry which is preliminary data.</text>
</comment>
<sequence>MDDYGILSLVPPLLTIAVALYSKNVLLALVSGILSGTLILANFNPFNAMLDAIENQVLKEVVNGTQIQVILVIFIIGGFVKLLEVSGGAGAFARKMTSIVTSRSRAQIIVWLSGLGIFFTDSGNSLIIGPLYRSVFDEFKICREKLAYILDTTSSPISILIPFIGWGAYIMSLIDKSYAEIGLSEDSFAVLIKVIPFQFYAFLALATVPIIVFIGKDYGPMRRMQARYIAGVDEDNMAPVRALSEKDSETKDAEIVDDRIGIFLYPLGVMLLLVGGLITWHATHDGISGVHIRSTLIIAYLCASLTCVEMMRRYRSTSYTESLGVFIKGAESMVYISIVLVLAWSLSSVTSDIHTADYIASIISGSVSPMYFPMIVFVLGAVISLSTGSSYGTFAILMSIAVPVGFDLGASMYLTIAAVLSGGLFGDHVSPISDTTVLASVGAECAHLDHVSTQAAYAGVTGLVALIAYGFAGVYETPFVLPIAFVILFVMMYTLMRVFGGTSEKS</sequence>
<feature type="transmembrane region" description="Helical" evidence="6">
    <location>
        <begin position="479"/>
        <end position="500"/>
    </location>
</feature>
<evidence type="ECO:0000259" key="7">
    <source>
        <dbReference type="Pfam" id="PF03553"/>
    </source>
</evidence>
<feature type="transmembrane region" description="Helical" evidence="6">
    <location>
        <begin position="153"/>
        <end position="174"/>
    </location>
</feature>
<feature type="transmembrane region" description="Helical" evidence="6">
    <location>
        <begin position="194"/>
        <end position="215"/>
    </location>
</feature>
<evidence type="ECO:0000256" key="4">
    <source>
        <dbReference type="ARBA" id="ARBA00022989"/>
    </source>
</evidence>
<dbReference type="EMBL" id="NVVJ01000006">
    <property type="protein sequence ID" value="PCJ27544.1"/>
    <property type="molecule type" value="Genomic_DNA"/>
</dbReference>
<keyword evidence="3 6" id="KW-0812">Transmembrane</keyword>
<dbReference type="AlphaFoldDB" id="A0A2A5B7I5"/>
<gene>
    <name evidence="8" type="ORF">COA96_03325</name>
</gene>
<evidence type="ECO:0000256" key="6">
    <source>
        <dbReference type="SAM" id="Phobius"/>
    </source>
</evidence>
<keyword evidence="2" id="KW-1003">Cell membrane</keyword>
<evidence type="ECO:0000313" key="9">
    <source>
        <dbReference type="Proteomes" id="UP000218327"/>
    </source>
</evidence>
<feature type="transmembrane region" description="Helical" evidence="6">
    <location>
        <begin position="455"/>
        <end position="472"/>
    </location>
</feature>
<accession>A0A2A5B7I5</accession>
<name>A0A2A5B7I5_9GAMM</name>
<evidence type="ECO:0000313" key="8">
    <source>
        <dbReference type="EMBL" id="PCJ27544.1"/>
    </source>
</evidence>
<keyword evidence="5 6" id="KW-0472">Membrane</keyword>
<dbReference type="GO" id="GO:0005886">
    <property type="term" value="C:plasma membrane"/>
    <property type="evidence" value="ECO:0007669"/>
    <property type="project" value="UniProtKB-SubCell"/>
</dbReference>
<feature type="transmembrane region" description="Helical" evidence="6">
    <location>
        <begin position="108"/>
        <end position="132"/>
    </location>
</feature>
<dbReference type="PANTHER" id="PTHR43478">
    <property type="entry name" value="NA+/H+ ANTIPORTER-RELATED"/>
    <property type="match status" value="1"/>
</dbReference>
<feature type="transmembrane region" description="Helical" evidence="6">
    <location>
        <begin position="394"/>
        <end position="420"/>
    </location>
</feature>
<feature type="domain" description="Na+/H+ antiporter NhaC-like C-terminal" evidence="7">
    <location>
        <begin position="162"/>
        <end position="474"/>
    </location>
</feature>
<feature type="transmembrane region" description="Helical" evidence="6">
    <location>
        <begin position="20"/>
        <end position="41"/>
    </location>
</feature>
<feature type="transmembrane region" description="Helical" evidence="6">
    <location>
        <begin position="358"/>
        <end position="382"/>
    </location>
</feature>
<feature type="transmembrane region" description="Helical" evidence="6">
    <location>
        <begin position="61"/>
        <end position="80"/>
    </location>
</feature>
<evidence type="ECO:0000256" key="2">
    <source>
        <dbReference type="ARBA" id="ARBA00022475"/>
    </source>
</evidence>
<protein>
    <submittedName>
        <fullName evidence="8">Sodium:proton exchanger</fullName>
    </submittedName>
</protein>
<comment type="subcellular location">
    <subcellularLocation>
        <location evidence="1">Cell membrane</location>
        <topology evidence="1">Multi-pass membrane protein</topology>
    </subcellularLocation>
</comment>
<dbReference type="Proteomes" id="UP000218327">
    <property type="component" value="Unassembled WGS sequence"/>
</dbReference>
<dbReference type="PANTHER" id="PTHR43478:SF1">
    <property type="entry name" value="NA+_H+ ANTIPORTER NHAC-LIKE C-TERMINAL DOMAIN-CONTAINING PROTEIN"/>
    <property type="match status" value="1"/>
</dbReference>
<feature type="transmembrane region" description="Helical" evidence="6">
    <location>
        <begin position="292"/>
        <end position="311"/>
    </location>
</feature>
<dbReference type="Pfam" id="PF03553">
    <property type="entry name" value="Na_H_antiporter"/>
    <property type="match status" value="1"/>
</dbReference>
<keyword evidence="4 6" id="KW-1133">Transmembrane helix</keyword>
<evidence type="ECO:0000256" key="1">
    <source>
        <dbReference type="ARBA" id="ARBA00004651"/>
    </source>
</evidence>
<evidence type="ECO:0000256" key="3">
    <source>
        <dbReference type="ARBA" id="ARBA00022692"/>
    </source>
</evidence>